<proteinExistence type="predicted"/>
<evidence type="ECO:0000256" key="1">
    <source>
        <dbReference type="SAM" id="Phobius"/>
    </source>
</evidence>
<keyword evidence="3" id="KW-1185">Reference proteome</keyword>
<gene>
    <name evidence="2" type="ORF">SAMN04487850_1536</name>
</gene>
<sequence length="111" mass="12693">MGFSGFTCTVLFHKLSTLSIAVGIVLGTILAHLACNMKFLRIPYKDDSECGKKNLLLFCLYVALLTVFLIYPSWSDMYNLDVDYFYIWVYGASVVYFIGVYSLLLYKILSR</sequence>
<keyword evidence="1" id="KW-0472">Membrane</keyword>
<evidence type="ECO:0000313" key="3">
    <source>
        <dbReference type="Proteomes" id="UP000199373"/>
    </source>
</evidence>
<name>A0A1I0P2N1_9BACT</name>
<reference evidence="2 3" key="1">
    <citation type="submission" date="2016-10" db="EMBL/GenBank/DDBJ databases">
        <authorList>
            <person name="de Groot N.N."/>
        </authorList>
    </citation>
    <scope>NUCLEOTIDE SEQUENCE [LARGE SCALE GENOMIC DNA]</scope>
    <source>
        <strain evidence="2 3">TC2-24</strain>
    </source>
</reference>
<dbReference type="Proteomes" id="UP000199373">
    <property type="component" value="Unassembled WGS sequence"/>
</dbReference>
<dbReference type="AlphaFoldDB" id="A0A1I0P2N1"/>
<dbReference type="EMBL" id="FOIQ01000003">
    <property type="protein sequence ID" value="SEW08247.1"/>
    <property type="molecule type" value="Genomic_DNA"/>
</dbReference>
<keyword evidence="1" id="KW-0812">Transmembrane</keyword>
<evidence type="ECO:0000313" key="2">
    <source>
        <dbReference type="EMBL" id="SEW08247.1"/>
    </source>
</evidence>
<accession>A0A1I0P2N1</accession>
<keyword evidence="1" id="KW-1133">Transmembrane helix</keyword>
<organism evidence="2 3">
    <name type="scientific">Prevotella aff. ruminicola Tc2-24</name>
    <dbReference type="NCBI Taxonomy" id="81582"/>
    <lineage>
        <taxon>Bacteria</taxon>
        <taxon>Pseudomonadati</taxon>
        <taxon>Bacteroidota</taxon>
        <taxon>Bacteroidia</taxon>
        <taxon>Bacteroidales</taxon>
        <taxon>Prevotellaceae</taxon>
        <taxon>Prevotella</taxon>
    </lineage>
</organism>
<feature type="transmembrane region" description="Helical" evidence="1">
    <location>
        <begin position="15"/>
        <end position="35"/>
    </location>
</feature>
<protein>
    <submittedName>
        <fullName evidence="2">Uncharacterized protein</fullName>
    </submittedName>
</protein>
<feature type="transmembrane region" description="Helical" evidence="1">
    <location>
        <begin position="86"/>
        <end position="106"/>
    </location>
</feature>
<feature type="transmembrane region" description="Helical" evidence="1">
    <location>
        <begin position="55"/>
        <end position="74"/>
    </location>
</feature>